<evidence type="ECO:0000313" key="2">
    <source>
        <dbReference type="EMBL" id="APW61703.1"/>
    </source>
</evidence>
<feature type="domain" description="N,N-dimethylformamidase beta subunit-like C-terminal" evidence="1">
    <location>
        <begin position="104"/>
        <end position="478"/>
    </location>
</feature>
<evidence type="ECO:0000313" key="3">
    <source>
        <dbReference type="Proteomes" id="UP000186309"/>
    </source>
</evidence>
<dbReference type="Pfam" id="PF20254">
    <property type="entry name" value="DMFA2_C"/>
    <property type="match status" value="1"/>
</dbReference>
<proteinExistence type="predicted"/>
<dbReference type="AlphaFoldDB" id="A0A1U7CS51"/>
<evidence type="ECO:0000259" key="1">
    <source>
        <dbReference type="Pfam" id="PF20254"/>
    </source>
</evidence>
<dbReference type="RefSeq" id="WP_076347264.1">
    <property type="nucleotide sequence ID" value="NZ_CP019082.1"/>
</dbReference>
<protein>
    <recommendedName>
        <fullName evidence="1">N,N-dimethylformamidase beta subunit-like C-terminal domain-containing protein</fullName>
    </recommendedName>
</protein>
<dbReference type="OrthoDB" id="505641at2"/>
<dbReference type="InterPro" id="IPR046540">
    <property type="entry name" value="DMFA2_C"/>
</dbReference>
<name>A0A1U7CS51_9BACT</name>
<keyword evidence="3" id="KW-1185">Reference proteome</keyword>
<reference evidence="3" key="1">
    <citation type="submission" date="2016-12" db="EMBL/GenBank/DDBJ databases">
        <title>Comparative genomics of four Isosphaeraceae planctomycetes: a common pool of plasmids and glycoside hydrolase genes.</title>
        <authorList>
            <person name="Ivanova A."/>
        </authorList>
    </citation>
    <scope>NUCLEOTIDE SEQUENCE [LARGE SCALE GENOMIC DNA]</scope>
    <source>
        <strain evidence="3">PX4</strain>
    </source>
</reference>
<organism evidence="2 3">
    <name type="scientific">Paludisphaera borealis</name>
    <dbReference type="NCBI Taxonomy" id="1387353"/>
    <lineage>
        <taxon>Bacteria</taxon>
        <taxon>Pseudomonadati</taxon>
        <taxon>Planctomycetota</taxon>
        <taxon>Planctomycetia</taxon>
        <taxon>Isosphaerales</taxon>
        <taxon>Isosphaeraceae</taxon>
        <taxon>Paludisphaera</taxon>
    </lineage>
</organism>
<sequence length="513" mass="56715">MSSPKESSFPRRDFLQAAIAAGALSSGAAAAGSGEAGVGGRDGNRIVAENKREGALDWQLTRVRVDGKGFRSPWVEGYCSRQSVKAGEEIEIFVSTDPARKVRLEIFRMGYYGGRGARLMKTIDGLQGVAQPTPQPGKKNLHECRWESSARLTIPSDWLSGVYLGRLTTVPEGKESYWQSYVVFIVRDDRPADILFQCSDNTWQAYNRWPNDYSVYTDPKGGQGPWADVSFDRPYGREAQHDGVVNDPLTVGSGEFLPFEFPLAYWLEEQGYDVSYCSNSDMLSPDRGLKCKAFISVGHDEYWDIRQFRSVEAMRDAGVNLMFLSGNAICWVTPFRDGASGRPNRIIFRGGPYGAENEYAVNRERDHGPFPHRGPDEGLLMGGRNVEPVNGGGDWIIAKPDHWMFEGTGVKQGDAVPGLIGWEYHGQPADIPGLEVVAGGTAWQGGVNPQQWTATIHPGPKGNFIFNAATIFWAQGLSTPPGHVLPWSHWSRPHGPDPRVQRITRNLLQRALS</sequence>
<dbReference type="STRING" id="1387353.BSF38_03230"/>
<accession>A0A1U7CS51</accession>
<dbReference type="PROSITE" id="PS51318">
    <property type="entry name" value="TAT"/>
    <property type="match status" value="1"/>
</dbReference>
<dbReference type="Proteomes" id="UP000186309">
    <property type="component" value="Chromosome"/>
</dbReference>
<dbReference type="EMBL" id="CP019082">
    <property type="protein sequence ID" value="APW61703.1"/>
    <property type="molecule type" value="Genomic_DNA"/>
</dbReference>
<dbReference type="KEGG" id="pbor:BSF38_03230"/>
<gene>
    <name evidence="2" type="ORF">BSF38_03230</name>
</gene>
<dbReference type="InterPro" id="IPR006311">
    <property type="entry name" value="TAT_signal"/>
</dbReference>